<dbReference type="AlphaFoldDB" id="A0A9W9PA11"/>
<sequence length="483" mass="51774">MRLNIYQPLLLAVGANIALSTHWNYWNHAHGKLLHHAQQLEPRGDLLELNGDQIPADLVELRYTTTTLYQDCLPTSTAFITVTICEDEPSAPTQSLPQFPTNVVQAQPPPEETTVVHSTRTRTITVTEPSTETITLISQHHSTSTAIPADAPSPPAVIPFQHVPNVAFTQAVTPTHLSTTITTSIPGLGSATVSVAADVGDAPSGSAFVGDRPVPAPTKVEQGPGLLPTLPHLPQLLPTTVIPNLPIPSLDQVFHPANPSIPSDLQWTSLPKDGAFSTKGFGGRSIPHGNRIKYEGNVGIPWGSNIISVSPTEAHRYKYVAQFTGSNDQPWTVVIWNKVGPDGKMDGWYGHSALQFVLAPGETRYVAFDEDSEGAWSAAPGTKGVPRDQWGGYISTWGEFSFGDQENDGWSGWDVSAIQTQIAHGPVEGMRICMADGKGCSIITPGAERVVDAYTAAKRHHDGIGGAASPGPVRLTVDLDYKE</sequence>
<feature type="region of interest" description="Disordered" evidence="1">
    <location>
        <begin position="91"/>
        <end position="112"/>
    </location>
</feature>
<comment type="caution">
    <text evidence="2">The sequence shown here is derived from an EMBL/GenBank/DDBJ whole genome shotgun (WGS) entry which is preliminary data.</text>
</comment>
<dbReference type="PANTHER" id="PTHR42039:SF2">
    <property type="entry name" value="ALLERGEN ASP F4 (AFU_ORTHOLOGUE AFUA_2G03830)-RELATED"/>
    <property type="match status" value="1"/>
</dbReference>
<proteinExistence type="predicted"/>
<feature type="compositionally biased region" description="Polar residues" evidence="1">
    <location>
        <begin position="91"/>
        <end position="105"/>
    </location>
</feature>
<dbReference type="EMBL" id="JAPQKS010000003">
    <property type="protein sequence ID" value="KAJ5240251.1"/>
    <property type="molecule type" value="Genomic_DNA"/>
</dbReference>
<evidence type="ECO:0000313" key="2">
    <source>
        <dbReference type="EMBL" id="KAJ5240251.1"/>
    </source>
</evidence>
<evidence type="ECO:0000313" key="3">
    <source>
        <dbReference type="Proteomes" id="UP001150941"/>
    </source>
</evidence>
<dbReference type="OrthoDB" id="118256at2759"/>
<organism evidence="2 3">
    <name type="scientific">Penicillium chermesinum</name>
    <dbReference type="NCBI Taxonomy" id="63820"/>
    <lineage>
        <taxon>Eukaryota</taxon>
        <taxon>Fungi</taxon>
        <taxon>Dikarya</taxon>
        <taxon>Ascomycota</taxon>
        <taxon>Pezizomycotina</taxon>
        <taxon>Eurotiomycetes</taxon>
        <taxon>Eurotiomycetidae</taxon>
        <taxon>Eurotiales</taxon>
        <taxon>Aspergillaceae</taxon>
        <taxon>Penicillium</taxon>
    </lineage>
</organism>
<protein>
    <recommendedName>
        <fullName evidence="4">Allergen Asp f 4</fullName>
    </recommendedName>
</protein>
<reference evidence="2" key="1">
    <citation type="submission" date="2022-11" db="EMBL/GenBank/DDBJ databases">
        <authorList>
            <person name="Petersen C."/>
        </authorList>
    </citation>
    <scope>NUCLEOTIDE SEQUENCE</scope>
    <source>
        <strain evidence="2">IBT 19713</strain>
    </source>
</reference>
<evidence type="ECO:0008006" key="4">
    <source>
        <dbReference type="Google" id="ProtNLM"/>
    </source>
</evidence>
<accession>A0A9W9PA11</accession>
<dbReference type="GO" id="GO:0019863">
    <property type="term" value="F:IgE binding"/>
    <property type="evidence" value="ECO:0007669"/>
    <property type="project" value="InterPro"/>
</dbReference>
<dbReference type="GO" id="GO:0005576">
    <property type="term" value="C:extracellular region"/>
    <property type="evidence" value="ECO:0007669"/>
    <property type="project" value="InterPro"/>
</dbReference>
<evidence type="ECO:0000256" key="1">
    <source>
        <dbReference type="SAM" id="MobiDB-lite"/>
    </source>
</evidence>
<dbReference type="InterPro" id="IPR038903">
    <property type="entry name" value="Allergen_Asp_f_4"/>
</dbReference>
<dbReference type="PANTHER" id="PTHR42039">
    <property type="entry name" value="PUTATIVE (AFU_ORTHOLOGUE AFUA_3G02940)-RELATED"/>
    <property type="match status" value="1"/>
</dbReference>
<name>A0A9W9PA11_9EURO</name>
<keyword evidence="3" id="KW-1185">Reference proteome</keyword>
<dbReference type="GeneID" id="83201470"/>
<dbReference type="Pfam" id="PF25312">
    <property type="entry name" value="Allergen_Asp_f_4"/>
    <property type="match status" value="1"/>
</dbReference>
<gene>
    <name evidence="2" type="ORF">N7468_004870</name>
</gene>
<dbReference type="Proteomes" id="UP001150941">
    <property type="component" value="Unassembled WGS sequence"/>
</dbReference>
<reference evidence="2" key="2">
    <citation type="journal article" date="2023" name="IMA Fungus">
        <title>Comparative genomic study of the Penicillium genus elucidates a diverse pangenome and 15 lateral gene transfer events.</title>
        <authorList>
            <person name="Petersen C."/>
            <person name="Sorensen T."/>
            <person name="Nielsen M.R."/>
            <person name="Sondergaard T.E."/>
            <person name="Sorensen J.L."/>
            <person name="Fitzpatrick D.A."/>
            <person name="Frisvad J.C."/>
            <person name="Nielsen K.L."/>
        </authorList>
    </citation>
    <scope>NUCLEOTIDE SEQUENCE</scope>
    <source>
        <strain evidence="2">IBT 19713</strain>
    </source>
</reference>
<dbReference type="RefSeq" id="XP_058333170.1">
    <property type="nucleotide sequence ID" value="XM_058474167.1"/>
</dbReference>